<proteinExistence type="predicted"/>
<keyword evidence="3" id="KW-1185">Reference proteome</keyword>
<feature type="compositionally biased region" description="Low complexity" evidence="1">
    <location>
        <begin position="7"/>
        <end position="18"/>
    </location>
</feature>
<accession>G0AEA9</accession>
<reference evidence="2 3" key="1">
    <citation type="journal article" date="2004" name="Environ. Microbiol.">
        <title>Phylogeny-function analysis of (meta)genomic libraries: screening for expression of ribosomal RNA genes by large-insert library fluorescent in situ hybridization (LIL-FISH).</title>
        <authorList>
            <person name="Leveau J.H."/>
            <person name="Gerards S."/>
            <person name="de Boer W."/>
            <person name="van Veen J.A."/>
        </authorList>
    </citation>
    <scope>NUCLEOTIDE SEQUENCE [LARGE SCALE GENOMIC DNA]</scope>
    <source>
        <strain evidence="2 3">Ter331</strain>
    </source>
</reference>
<protein>
    <submittedName>
        <fullName evidence="2">Uncharacterized protein</fullName>
    </submittedName>
</protein>
<reference evidence="2 3" key="4">
    <citation type="journal article" date="2010" name="Environ. Microbiol.">
        <title>The bacterial genus Collimonas: mycophagy, weathering and other adaptive solutions to life in oligotrophic soil environments.</title>
        <authorList>
            <person name="Leveau J.H."/>
            <person name="Uroz S."/>
            <person name="de Boer W."/>
        </authorList>
    </citation>
    <scope>NUCLEOTIDE SEQUENCE [LARGE SCALE GENOMIC DNA]</scope>
    <source>
        <strain evidence="2 3">Ter331</strain>
    </source>
</reference>
<evidence type="ECO:0000313" key="2">
    <source>
        <dbReference type="EMBL" id="AEK64039.1"/>
    </source>
</evidence>
<dbReference type="Proteomes" id="UP000008392">
    <property type="component" value="Chromosome"/>
</dbReference>
<dbReference type="KEGG" id="cfu:CFU_4218"/>
<dbReference type="EMBL" id="CP002745">
    <property type="protein sequence ID" value="AEK64039.1"/>
    <property type="molecule type" value="Genomic_DNA"/>
</dbReference>
<reference evidence="2 3" key="2">
    <citation type="journal article" date="2006" name="J. Microbiol. Methods">
        <title>Genomic flank-sequencing of plasposon insertion sites for rapid identification of functional genes.</title>
        <authorList>
            <person name="Leveau J.H."/>
            <person name="Gerards S."/>
            <person name="Fritsche K."/>
            <person name="Zondag G."/>
            <person name="van Veen J.A."/>
        </authorList>
    </citation>
    <scope>NUCLEOTIDE SEQUENCE [LARGE SCALE GENOMIC DNA]</scope>
    <source>
        <strain evidence="2 3">Ter331</strain>
    </source>
</reference>
<dbReference type="HOGENOM" id="CLU_544808_0_0_4"/>
<dbReference type="AlphaFoldDB" id="G0AEA9"/>
<reference evidence="2 3" key="5">
    <citation type="journal article" date="2011" name="ISME J.">
        <title>Dual transcriptional profiling of a bacterial/fungal confrontation: Collimonas fungivorans versus Aspergillus niger.</title>
        <authorList>
            <person name="Mela F."/>
            <person name="Fritsche K."/>
            <person name="de Boer W."/>
            <person name="van Veen J.A."/>
            <person name="de Graaff L.H."/>
            <person name="van den Berg M."/>
            <person name="Leveau J.H."/>
        </authorList>
    </citation>
    <scope>NUCLEOTIDE SEQUENCE [LARGE SCALE GENOMIC DNA]</scope>
    <source>
        <strain evidence="2 3">Ter331</strain>
    </source>
</reference>
<dbReference type="STRING" id="1005048.CFU_4218"/>
<name>G0AEA9_COLFT</name>
<gene>
    <name evidence="2" type="ordered locus">CFU_4218</name>
</gene>
<reference evidence="2 3" key="3">
    <citation type="journal article" date="2008" name="FEMS Microbiol. Ecol.">
        <title>Identification and characterization of genes underlying chitinolysis in Collimonas fungivorans Ter331.</title>
        <authorList>
            <person name="Fritsche K."/>
            <person name="de Boer W."/>
            <person name="Gerards S."/>
            <person name="van den Berg M."/>
            <person name="van Veen J.A."/>
            <person name="Leveau J.H."/>
        </authorList>
    </citation>
    <scope>NUCLEOTIDE SEQUENCE [LARGE SCALE GENOMIC DNA]</scope>
    <source>
        <strain evidence="2 3">Ter331</strain>
    </source>
</reference>
<evidence type="ECO:0000313" key="3">
    <source>
        <dbReference type="Proteomes" id="UP000008392"/>
    </source>
</evidence>
<organism evidence="2 3">
    <name type="scientific">Collimonas fungivorans (strain Ter331)</name>
    <dbReference type="NCBI Taxonomy" id="1005048"/>
    <lineage>
        <taxon>Bacteria</taxon>
        <taxon>Pseudomonadati</taxon>
        <taxon>Pseudomonadota</taxon>
        <taxon>Betaproteobacteria</taxon>
        <taxon>Burkholderiales</taxon>
        <taxon>Oxalobacteraceae</taxon>
        <taxon>Collimonas</taxon>
    </lineage>
</organism>
<reference evidence="3" key="6">
    <citation type="submission" date="2011-05" db="EMBL/GenBank/DDBJ databases">
        <title>Complete sequence of Collimonas fungivorans Ter331.</title>
        <authorList>
            <person name="Leveau J.H."/>
        </authorList>
    </citation>
    <scope>NUCLEOTIDE SEQUENCE [LARGE SCALE GENOMIC DNA]</scope>
    <source>
        <strain evidence="3">Ter331</strain>
    </source>
</reference>
<sequence length="500" mass="54157">MRRASSYRRCSTPSSSRSTMPAANRRPTISRKRSSDRLCSASCSFNVSFRVMFHLDLVIVAGIKLVPELARQFLHGEPVVACAAHGFHHLHVVEDVGSGRRRQGRQPDRPVAQAQLGADAVHDVVVGQGEGVGFGAVHGGRQPGVARHFRLRRHRQGLAPLRGAAQLEAGRIEQADFRRRDGGADTLQQGVLGRAAELGGLADGQAVGLPGLAAAQHQRLLHDAGGALHVDAHGLDQLRVLGGAGRFHHFFDTVQHPFQRRRSLPFLASPARDIVELVFQRLRLVVLQAVQASDHIADRLPVAFDAVGGQLLLELFLETIEEFHETVPRRLRGFQHQAPHQLLEIIDAFRQVADHFFGIVVGIDQIVGVDITQRGVERIAAAAHIALAGARAAPVYGPERLGEQLAGARETVGGDQPGAVAEGFQPAVPEQGAQQRAAALLVVGAGGNQIVLRRFHARRRLFLRQQNLARFLHHRQQQVAQAVARQVLAVVGAGAVQPLI</sequence>
<evidence type="ECO:0000256" key="1">
    <source>
        <dbReference type="SAM" id="MobiDB-lite"/>
    </source>
</evidence>
<feature type="region of interest" description="Disordered" evidence="1">
    <location>
        <begin position="1"/>
        <end position="31"/>
    </location>
</feature>